<dbReference type="GO" id="GO:0046983">
    <property type="term" value="F:protein dimerization activity"/>
    <property type="evidence" value="ECO:0007669"/>
    <property type="project" value="InterPro"/>
</dbReference>
<dbReference type="Pfam" id="PF07730">
    <property type="entry name" value="HisKA_3"/>
    <property type="match status" value="1"/>
</dbReference>
<evidence type="ECO:0000256" key="7">
    <source>
        <dbReference type="ARBA" id="ARBA00022840"/>
    </source>
</evidence>
<protein>
    <recommendedName>
        <fullName evidence="2">histidine kinase</fullName>
        <ecNumber evidence="2">2.7.13.3</ecNumber>
    </recommendedName>
</protein>
<dbReference type="EMBL" id="JADOUF010000001">
    <property type="protein sequence ID" value="MBG6137265.1"/>
    <property type="molecule type" value="Genomic_DNA"/>
</dbReference>
<dbReference type="InterPro" id="IPR005467">
    <property type="entry name" value="His_kinase_dom"/>
</dbReference>
<evidence type="ECO:0000313" key="12">
    <source>
        <dbReference type="EMBL" id="MBG6137265.1"/>
    </source>
</evidence>
<evidence type="ECO:0000256" key="6">
    <source>
        <dbReference type="ARBA" id="ARBA00022777"/>
    </source>
</evidence>
<dbReference type="RefSeq" id="WP_197004147.1">
    <property type="nucleotide sequence ID" value="NZ_BONS01000020.1"/>
</dbReference>
<feature type="coiled-coil region" evidence="9">
    <location>
        <begin position="167"/>
        <end position="200"/>
    </location>
</feature>
<proteinExistence type="predicted"/>
<dbReference type="EC" id="2.7.13.3" evidence="2"/>
<dbReference type="Gene3D" id="1.20.5.1930">
    <property type="match status" value="1"/>
</dbReference>
<keyword evidence="4" id="KW-0808">Transferase</keyword>
<keyword evidence="6 12" id="KW-0418">Kinase</keyword>
<name>A0A8J7KGE3_9ACTN</name>
<dbReference type="Gene3D" id="3.30.565.10">
    <property type="entry name" value="Histidine kinase-like ATPase, C-terminal domain"/>
    <property type="match status" value="1"/>
</dbReference>
<dbReference type="Proteomes" id="UP000622552">
    <property type="component" value="Unassembled WGS sequence"/>
</dbReference>
<evidence type="ECO:0000313" key="13">
    <source>
        <dbReference type="Proteomes" id="UP000622552"/>
    </source>
</evidence>
<dbReference type="CDD" id="cd16917">
    <property type="entry name" value="HATPase_UhpB-NarQ-NarX-like"/>
    <property type="match status" value="1"/>
</dbReference>
<dbReference type="InterPro" id="IPR050482">
    <property type="entry name" value="Sensor_HK_TwoCompSys"/>
</dbReference>
<reference evidence="12" key="1">
    <citation type="submission" date="2020-11" db="EMBL/GenBank/DDBJ databases">
        <title>Sequencing the genomes of 1000 actinobacteria strains.</title>
        <authorList>
            <person name="Klenk H.-P."/>
        </authorList>
    </citation>
    <scope>NUCLEOTIDE SEQUENCE</scope>
    <source>
        <strain evidence="12">DSM 45356</strain>
    </source>
</reference>
<keyword evidence="8" id="KW-0902">Two-component regulatory system</keyword>
<evidence type="ECO:0000256" key="3">
    <source>
        <dbReference type="ARBA" id="ARBA00022553"/>
    </source>
</evidence>
<dbReference type="PANTHER" id="PTHR24421">
    <property type="entry name" value="NITRATE/NITRITE SENSOR PROTEIN NARX-RELATED"/>
    <property type="match status" value="1"/>
</dbReference>
<feature type="transmembrane region" description="Helical" evidence="10">
    <location>
        <begin position="150"/>
        <end position="167"/>
    </location>
</feature>
<accession>A0A8J7KGE3</accession>
<sequence>MTTDAVTRRPGLSTILRGLGLLAFPLFCVTITWPAPRWPVVLVLSVLVPGGLLYARFRGGVAMSKMAWRDVAGMADPDREWHAIAGLAVSVAAGDLLLLVDREAPGFAATMAVLPWALARLSWPKAPIFCVLAALPLATITWWYAGPWPAFGLSTGMAGSAMIGLLMRDARQKVAAAQQLLASERDAQAANRRAEALAERQRLAREIHDILAHTLTAQVVQLEGARMLLNRGSDPAEVLRRVEQAQRLARDGLDETRRALESLRGDARPLPDLLRALAGQSDAVFLVDGPETPLAPEAALALERASREALTNARKHAPGARTTVTLTYRGDAVEVEILDDGTAAPHPELGETGGGYGLAGMRERAELLGGALEAGPRADGKGYRVWLRVPN</sequence>
<keyword evidence="7" id="KW-0067">ATP-binding</keyword>
<keyword evidence="10" id="KW-1133">Transmembrane helix</keyword>
<feature type="domain" description="Histidine kinase" evidence="11">
    <location>
        <begin position="210"/>
        <end position="391"/>
    </location>
</feature>
<evidence type="ECO:0000256" key="9">
    <source>
        <dbReference type="SAM" id="Coils"/>
    </source>
</evidence>
<keyword evidence="10" id="KW-0812">Transmembrane</keyword>
<feature type="transmembrane region" description="Helical" evidence="10">
    <location>
        <begin position="38"/>
        <end position="57"/>
    </location>
</feature>
<dbReference type="GO" id="GO:0005524">
    <property type="term" value="F:ATP binding"/>
    <property type="evidence" value="ECO:0007669"/>
    <property type="project" value="UniProtKB-KW"/>
</dbReference>
<keyword evidence="9" id="KW-0175">Coiled coil</keyword>
<keyword evidence="10" id="KW-0472">Membrane</keyword>
<comment type="catalytic activity">
    <reaction evidence="1">
        <text>ATP + protein L-histidine = ADP + protein N-phospho-L-histidine.</text>
        <dbReference type="EC" id="2.7.13.3"/>
    </reaction>
</comment>
<dbReference type="PROSITE" id="PS50109">
    <property type="entry name" value="HIS_KIN"/>
    <property type="match status" value="1"/>
</dbReference>
<evidence type="ECO:0000259" key="11">
    <source>
        <dbReference type="PROSITE" id="PS50109"/>
    </source>
</evidence>
<dbReference type="Pfam" id="PF02518">
    <property type="entry name" value="HATPase_c"/>
    <property type="match status" value="1"/>
</dbReference>
<evidence type="ECO:0000256" key="2">
    <source>
        <dbReference type="ARBA" id="ARBA00012438"/>
    </source>
</evidence>
<dbReference type="GO" id="GO:0000155">
    <property type="term" value="F:phosphorelay sensor kinase activity"/>
    <property type="evidence" value="ECO:0007669"/>
    <property type="project" value="InterPro"/>
</dbReference>
<evidence type="ECO:0000256" key="5">
    <source>
        <dbReference type="ARBA" id="ARBA00022741"/>
    </source>
</evidence>
<dbReference type="AlphaFoldDB" id="A0A8J7KGE3"/>
<organism evidence="12 13">
    <name type="scientific">Longispora fulva</name>
    <dbReference type="NCBI Taxonomy" id="619741"/>
    <lineage>
        <taxon>Bacteria</taxon>
        <taxon>Bacillati</taxon>
        <taxon>Actinomycetota</taxon>
        <taxon>Actinomycetes</taxon>
        <taxon>Micromonosporales</taxon>
        <taxon>Micromonosporaceae</taxon>
        <taxon>Longispora</taxon>
    </lineage>
</organism>
<gene>
    <name evidence="12" type="ORF">IW245_003459</name>
</gene>
<dbReference type="PANTHER" id="PTHR24421:SF10">
    <property type="entry name" value="NITRATE_NITRITE SENSOR PROTEIN NARQ"/>
    <property type="match status" value="1"/>
</dbReference>
<keyword evidence="3" id="KW-0597">Phosphoprotein</keyword>
<keyword evidence="13" id="KW-1185">Reference proteome</keyword>
<dbReference type="InterPro" id="IPR036890">
    <property type="entry name" value="HATPase_C_sf"/>
</dbReference>
<comment type="caution">
    <text evidence="12">The sequence shown here is derived from an EMBL/GenBank/DDBJ whole genome shotgun (WGS) entry which is preliminary data.</text>
</comment>
<evidence type="ECO:0000256" key="4">
    <source>
        <dbReference type="ARBA" id="ARBA00022679"/>
    </source>
</evidence>
<feature type="transmembrane region" description="Helical" evidence="10">
    <location>
        <begin position="12"/>
        <end position="32"/>
    </location>
</feature>
<evidence type="ECO:0000256" key="10">
    <source>
        <dbReference type="SAM" id="Phobius"/>
    </source>
</evidence>
<dbReference type="GO" id="GO:0016020">
    <property type="term" value="C:membrane"/>
    <property type="evidence" value="ECO:0007669"/>
    <property type="project" value="InterPro"/>
</dbReference>
<dbReference type="InterPro" id="IPR003594">
    <property type="entry name" value="HATPase_dom"/>
</dbReference>
<evidence type="ECO:0000256" key="1">
    <source>
        <dbReference type="ARBA" id="ARBA00000085"/>
    </source>
</evidence>
<feature type="transmembrane region" description="Helical" evidence="10">
    <location>
        <begin position="126"/>
        <end position="144"/>
    </location>
</feature>
<keyword evidence="5" id="KW-0547">Nucleotide-binding</keyword>
<evidence type="ECO:0000256" key="8">
    <source>
        <dbReference type="ARBA" id="ARBA00023012"/>
    </source>
</evidence>
<dbReference type="SUPFAM" id="SSF55874">
    <property type="entry name" value="ATPase domain of HSP90 chaperone/DNA topoisomerase II/histidine kinase"/>
    <property type="match status" value="1"/>
</dbReference>
<dbReference type="InterPro" id="IPR011712">
    <property type="entry name" value="Sig_transdc_His_kin_sub3_dim/P"/>
</dbReference>